<dbReference type="GO" id="GO:0000166">
    <property type="term" value="F:nucleotide binding"/>
    <property type="evidence" value="ECO:0007669"/>
    <property type="project" value="UniProtKB-KW"/>
</dbReference>
<dbReference type="AlphaFoldDB" id="A0A1G2IX57"/>
<reference evidence="6 7" key="1">
    <citation type="journal article" date="2016" name="Nat. Commun.">
        <title>Thousands of microbial genomes shed light on interconnected biogeochemical processes in an aquifer system.</title>
        <authorList>
            <person name="Anantharaman K."/>
            <person name="Brown C.T."/>
            <person name="Hug L.A."/>
            <person name="Sharon I."/>
            <person name="Castelle C.J."/>
            <person name="Probst A.J."/>
            <person name="Thomas B.C."/>
            <person name="Singh A."/>
            <person name="Wilkins M.J."/>
            <person name="Karaoz U."/>
            <person name="Brodie E.L."/>
            <person name="Williams K.H."/>
            <person name="Hubbard S.S."/>
            <person name="Banfield J.F."/>
        </authorList>
    </citation>
    <scope>NUCLEOTIDE SEQUENCE [LARGE SCALE GENOMIC DNA]</scope>
</reference>
<dbReference type="EMBL" id="MHPJ01000004">
    <property type="protein sequence ID" value="OGZ79419.1"/>
    <property type="molecule type" value="Genomic_DNA"/>
</dbReference>
<organism evidence="6 7">
    <name type="scientific">Candidatus Staskawiczbacteria bacterium RIFOXYB1_FULL_37_44</name>
    <dbReference type="NCBI Taxonomy" id="1802223"/>
    <lineage>
        <taxon>Bacteria</taxon>
        <taxon>Candidatus Staskawicziibacteriota</taxon>
    </lineage>
</organism>
<evidence type="ECO:0000256" key="4">
    <source>
        <dbReference type="ARBA" id="ARBA00022741"/>
    </source>
</evidence>
<keyword evidence="5" id="KW-0378">Hydrolase</keyword>
<keyword evidence="2" id="KW-1277">Toxin-antitoxin system</keyword>
<dbReference type="GO" id="GO:0110001">
    <property type="term" value="C:toxin-antitoxin complex"/>
    <property type="evidence" value="ECO:0007669"/>
    <property type="project" value="InterPro"/>
</dbReference>
<evidence type="ECO:0000256" key="2">
    <source>
        <dbReference type="ARBA" id="ARBA00022649"/>
    </source>
</evidence>
<accession>A0A1G2IX57</accession>
<keyword evidence="3" id="KW-0540">Nuclease</keyword>
<evidence type="ECO:0000256" key="1">
    <source>
        <dbReference type="ARBA" id="ARBA00022553"/>
    </source>
</evidence>
<dbReference type="GO" id="GO:0004540">
    <property type="term" value="F:RNA nuclease activity"/>
    <property type="evidence" value="ECO:0007669"/>
    <property type="project" value="InterPro"/>
</dbReference>
<proteinExistence type="predicted"/>
<dbReference type="Proteomes" id="UP000178650">
    <property type="component" value="Unassembled WGS sequence"/>
</dbReference>
<evidence type="ECO:0000313" key="6">
    <source>
        <dbReference type="EMBL" id="OGZ79419.1"/>
    </source>
</evidence>
<evidence type="ECO:0000313" key="7">
    <source>
        <dbReference type="Proteomes" id="UP000178650"/>
    </source>
</evidence>
<keyword evidence="4" id="KW-0547">Nucleotide-binding</keyword>
<dbReference type="Pfam" id="PF01934">
    <property type="entry name" value="HepT-like"/>
    <property type="match status" value="1"/>
</dbReference>
<comment type="caution">
    <text evidence="6">The sequence shown here is derived from an EMBL/GenBank/DDBJ whole genome shotgun (WGS) entry which is preliminary data.</text>
</comment>
<dbReference type="PANTHER" id="PTHR34139">
    <property type="entry name" value="UPF0331 PROTEIN MJ0127"/>
    <property type="match status" value="1"/>
</dbReference>
<evidence type="ECO:0000256" key="3">
    <source>
        <dbReference type="ARBA" id="ARBA00022722"/>
    </source>
</evidence>
<keyword evidence="1" id="KW-0597">Phosphoprotein</keyword>
<name>A0A1G2IX57_9BACT</name>
<evidence type="ECO:0000256" key="5">
    <source>
        <dbReference type="ARBA" id="ARBA00022801"/>
    </source>
</evidence>
<dbReference type="InterPro" id="IPR051813">
    <property type="entry name" value="HepT_RNase_toxin"/>
</dbReference>
<evidence type="ECO:0008006" key="8">
    <source>
        <dbReference type="Google" id="ProtNLM"/>
    </source>
</evidence>
<dbReference type="InterPro" id="IPR008201">
    <property type="entry name" value="HepT-like"/>
</dbReference>
<dbReference type="PANTHER" id="PTHR34139:SF1">
    <property type="entry name" value="RNASE MJ1380-RELATED"/>
    <property type="match status" value="1"/>
</dbReference>
<dbReference type="STRING" id="1802223.A2358_00455"/>
<protein>
    <recommendedName>
        <fullName evidence="8">DUF86 domain-containing protein</fullName>
    </recommendedName>
</protein>
<gene>
    <name evidence="6" type="ORF">A2358_00455</name>
</gene>
<sequence>MRKSSPRRSCKDYLLDIENALNKIEKFSDGFVFEKFCEDEKTQEAIIIKFEIIGEAAGKIPAKVKKENANIPWKKISSMRNKLIHEYFGINSRLV</sequence>
<dbReference type="GO" id="GO:0016787">
    <property type="term" value="F:hydrolase activity"/>
    <property type="evidence" value="ECO:0007669"/>
    <property type="project" value="UniProtKB-KW"/>
</dbReference>